<dbReference type="RefSeq" id="WP_390302898.1">
    <property type="nucleotide sequence ID" value="NZ_JBHULI010000025.1"/>
</dbReference>
<name>A0ABW5JM71_9BACT</name>
<comment type="caution">
    <text evidence="3">The sequence shown here is derived from an EMBL/GenBank/DDBJ whole genome shotgun (WGS) entry which is preliminary data.</text>
</comment>
<dbReference type="Proteomes" id="UP001597460">
    <property type="component" value="Unassembled WGS sequence"/>
</dbReference>
<evidence type="ECO:0000313" key="3">
    <source>
        <dbReference type="EMBL" id="MFD2533146.1"/>
    </source>
</evidence>
<feature type="transmembrane region" description="Helical" evidence="1">
    <location>
        <begin position="116"/>
        <end position="135"/>
    </location>
</feature>
<dbReference type="InterPro" id="IPR057169">
    <property type="entry name" value="DUF7847"/>
</dbReference>
<feature type="transmembrane region" description="Helical" evidence="1">
    <location>
        <begin position="181"/>
        <end position="210"/>
    </location>
</feature>
<feature type="transmembrane region" description="Helical" evidence="1">
    <location>
        <begin position="230"/>
        <end position="252"/>
    </location>
</feature>
<evidence type="ECO:0000259" key="2">
    <source>
        <dbReference type="Pfam" id="PF25231"/>
    </source>
</evidence>
<feature type="transmembrane region" description="Helical" evidence="1">
    <location>
        <begin position="76"/>
        <end position="95"/>
    </location>
</feature>
<protein>
    <recommendedName>
        <fullName evidence="2">DUF7847 domain-containing protein</fullName>
    </recommendedName>
</protein>
<keyword evidence="4" id="KW-1185">Reference proteome</keyword>
<feature type="domain" description="DUF7847" evidence="2">
    <location>
        <begin position="129"/>
        <end position="254"/>
    </location>
</feature>
<feature type="transmembrane region" description="Helical" evidence="1">
    <location>
        <begin position="141"/>
        <end position="160"/>
    </location>
</feature>
<keyword evidence="1" id="KW-0812">Transmembrane</keyword>
<keyword evidence="1" id="KW-0472">Membrane</keyword>
<feature type="transmembrane region" description="Helical" evidence="1">
    <location>
        <begin position="33"/>
        <end position="56"/>
    </location>
</feature>
<gene>
    <name evidence="3" type="ORF">ACFSVN_11870</name>
</gene>
<evidence type="ECO:0000256" key="1">
    <source>
        <dbReference type="SAM" id="Phobius"/>
    </source>
</evidence>
<evidence type="ECO:0000313" key="4">
    <source>
        <dbReference type="Proteomes" id="UP001597460"/>
    </source>
</evidence>
<proteinExistence type="predicted"/>
<dbReference type="EMBL" id="JBHULI010000025">
    <property type="protein sequence ID" value="MFD2533146.1"/>
    <property type="molecule type" value="Genomic_DNA"/>
</dbReference>
<dbReference type="Pfam" id="PF25231">
    <property type="entry name" value="DUF7847"/>
    <property type="match status" value="1"/>
</dbReference>
<sequence>MSDFKLQKYRDLGAILTDSFVYIRLHYKSLGKALLLFVLPFYLISGVLVGNAYTSFFSALMENPDVAGDSIIGSDFLFGFLLLTLSSGALLTVAMTHIQLARDKEEVILSDLIERFGRNFITLVALYILIILVVIPGFILFIIPGIYIAIKFFVAPAVAVMENKDPIQSLKRSWDLVQGHWWFTFATYLVMNLVTTFMSYVLIIPMSIFIGFMSASGAGSNEAIGTGMGIFYGLLVVVASLFSVLMLIALSLQYFNLIERKEGIGLRRQIEELG</sequence>
<keyword evidence="1" id="KW-1133">Transmembrane helix</keyword>
<reference evidence="4" key="1">
    <citation type="journal article" date="2019" name="Int. J. Syst. Evol. Microbiol.">
        <title>The Global Catalogue of Microorganisms (GCM) 10K type strain sequencing project: providing services to taxonomists for standard genome sequencing and annotation.</title>
        <authorList>
            <consortium name="The Broad Institute Genomics Platform"/>
            <consortium name="The Broad Institute Genome Sequencing Center for Infectious Disease"/>
            <person name="Wu L."/>
            <person name="Ma J."/>
        </authorList>
    </citation>
    <scope>NUCLEOTIDE SEQUENCE [LARGE SCALE GENOMIC DNA]</scope>
    <source>
        <strain evidence="4">KCTC 52042</strain>
    </source>
</reference>
<organism evidence="3 4">
    <name type="scientific">Gracilimonas halophila</name>
    <dbReference type="NCBI Taxonomy" id="1834464"/>
    <lineage>
        <taxon>Bacteria</taxon>
        <taxon>Pseudomonadati</taxon>
        <taxon>Balneolota</taxon>
        <taxon>Balneolia</taxon>
        <taxon>Balneolales</taxon>
        <taxon>Balneolaceae</taxon>
        <taxon>Gracilimonas</taxon>
    </lineage>
</organism>
<accession>A0ABW5JM71</accession>